<feature type="region of interest" description="Disordered" evidence="1">
    <location>
        <begin position="104"/>
        <end position="148"/>
    </location>
</feature>
<evidence type="ECO:0000313" key="2">
    <source>
        <dbReference type="EMBL" id="EFN70990.1"/>
    </source>
</evidence>
<organism evidence="3">
    <name type="scientific">Camponotus floridanus</name>
    <name type="common">Florida carpenter ant</name>
    <dbReference type="NCBI Taxonomy" id="104421"/>
    <lineage>
        <taxon>Eukaryota</taxon>
        <taxon>Metazoa</taxon>
        <taxon>Ecdysozoa</taxon>
        <taxon>Arthropoda</taxon>
        <taxon>Hexapoda</taxon>
        <taxon>Insecta</taxon>
        <taxon>Pterygota</taxon>
        <taxon>Neoptera</taxon>
        <taxon>Endopterygota</taxon>
        <taxon>Hymenoptera</taxon>
        <taxon>Apocrita</taxon>
        <taxon>Aculeata</taxon>
        <taxon>Formicoidea</taxon>
        <taxon>Formicidae</taxon>
        <taxon>Formicinae</taxon>
        <taxon>Camponotus</taxon>
    </lineage>
</organism>
<dbReference type="InParanoid" id="E2A6A5"/>
<keyword evidence="3" id="KW-1185">Reference proteome</keyword>
<feature type="compositionally biased region" description="Gly residues" evidence="1">
    <location>
        <begin position="69"/>
        <end position="79"/>
    </location>
</feature>
<dbReference type="AlphaFoldDB" id="E2A6A5"/>
<sequence length="148" mass="15913">MPDIRGTARKINLFCPKHGNGKTLGGIGCHPSNRQWCCQRGCIGQRESLVCATDPRVGEGGDDPSRGGLAKGGGVGGFGALPRREHPPARELYCDHRYHTTVPPRLVLVKQDDRGREEDEAPGCGVEGPHGRHPPESPREGTAAPPRR</sequence>
<proteinExistence type="predicted"/>
<feature type="compositionally biased region" description="Basic and acidic residues" evidence="1">
    <location>
        <begin position="129"/>
        <end position="139"/>
    </location>
</feature>
<evidence type="ECO:0000313" key="3">
    <source>
        <dbReference type="Proteomes" id="UP000000311"/>
    </source>
</evidence>
<feature type="region of interest" description="Disordered" evidence="1">
    <location>
        <begin position="58"/>
        <end position="85"/>
    </location>
</feature>
<dbReference type="Proteomes" id="UP000000311">
    <property type="component" value="Unassembled WGS sequence"/>
</dbReference>
<dbReference type="EMBL" id="GL437123">
    <property type="protein sequence ID" value="EFN70990.1"/>
    <property type="molecule type" value="Genomic_DNA"/>
</dbReference>
<name>E2A6A5_CAMFO</name>
<reference evidence="2 3" key="1">
    <citation type="journal article" date="2010" name="Science">
        <title>Genomic comparison of the ants Camponotus floridanus and Harpegnathos saltator.</title>
        <authorList>
            <person name="Bonasio R."/>
            <person name="Zhang G."/>
            <person name="Ye C."/>
            <person name="Mutti N.S."/>
            <person name="Fang X."/>
            <person name="Qin N."/>
            <person name="Donahue G."/>
            <person name="Yang P."/>
            <person name="Li Q."/>
            <person name="Li C."/>
            <person name="Zhang P."/>
            <person name="Huang Z."/>
            <person name="Berger S.L."/>
            <person name="Reinberg D."/>
            <person name="Wang J."/>
            <person name="Liebig J."/>
        </authorList>
    </citation>
    <scope>NUCLEOTIDE SEQUENCE [LARGE SCALE GENOMIC DNA]</scope>
    <source>
        <strain evidence="3">C129</strain>
    </source>
</reference>
<accession>E2A6A5</accession>
<gene>
    <name evidence="2" type="ORF">EAG_09879</name>
</gene>
<evidence type="ECO:0000256" key="1">
    <source>
        <dbReference type="SAM" id="MobiDB-lite"/>
    </source>
</evidence>
<protein>
    <submittedName>
        <fullName evidence="2">Uncharacterized protein</fullName>
    </submittedName>
</protein>